<dbReference type="Gene3D" id="6.10.140.1230">
    <property type="match status" value="1"/>
</dbReference>
<dbReference type="GO" id="GO:0005771">
    <property type="term" value="C:multivesicular body"/>
    <property type="evidence" value="ECO:0007669"/>
    <property type="project" value="TreeGrafter"/>
</dbReference>
<evidence type="ECO:0000313" key="3">
    <source>
        <dbReference type="EMBL" id="SJL00495.1"/>
    </source>
</evidence>
<feature type="compositionally biased region" description="Basic and acidic residues" evidence="2">
    <location>
        <begin position="425"/>
        <end position="443"/>
    </location>
</feature>
<dbReference type="PANTHER" id="PTHR22761:SF96">
    <property type="entry name" value="BCDNA.GH08385"/>
    <property type="match status" value="1"/>
</dbReference>
<gene>
    <name evidence="3" type="ORF">ARMOST_03808</name>
</gene>
<evidence type="ECO:0000256" key="2">
    <source>
        <dbReference type="SAM" id="MobiDB-lite"/>
    </source>
</evidence>
<evidence type="ECO:0000313" key="4">
    <source>
        <dbReference type="Proteomes" id="UP000219338"/>
    </source>
</evidence>
<name>A0A284QVJ2_ARMOS</name>
<dbReference type="OMA" id="VEDRPMQ"/>
<keyword evidence="4" id="KW-1185">Reference proteome</keyword>
<evidence type="ECO:0000256" key="1">
    <source>
        <dbReference type="SAM" id="Coils"/>
    </source>
</evidence>
<accession>A0A284QVJ2</accession>
<dbReference type="EMBL" id="FUEG01000002">
    <property type="protein sequence ID" value="SJL00495.1"/>
    <property type="molecule type" value="Genomic_DNA"/>
</dbReference>
<dbReference type="Proteomes" id="UP000219338">
    <property type="component" value="Unassembled WGS sequence"/>
</dbReference>
<dbReference type="PANTHER" id="PTHR22761">
    <property type="entry name" value="CHARGED MULTIVESICULAR BODY PROTEIN"/>
    <property type="match status" value="1"/>
</dbReference>
<feature type="region of interest" description="Disordered" evidence="2">
    <location>
        <begin position="425"/>
        <end position="453"/>
    </location>
</feature>
<reference evidence="4" key="1">
    <citation type="journal article" date="2017" name="Nat. Ecol. Evol.">
        <title>Genome expansion and lineage-specific genetic innovations in the forest pathogenic fungi Armillaria.</title>
        <authorList>
            <person name="Sipos G."/>
            <person name="Prasanna A.N."/>
            <person name="Walter M.C."/>
            <person name="O'Connor E."/>
            <person name="Balint B."/>
            <person name="Krizsan K."/>
            <person name="Kiss B."/>
            <person name="Hess J."/>
            <person name="Varga T."/>
            <person name="Slot J."/>
            <person name="Riley R."/>
            <person name="Boka B."/>
            <person name="Rigling D."/>
            <person name="Barry K."/>
            <person name="Lee J."/>
            <person name="Mihaltcheva S."/>
            <person name="LaButti K."/>
            <person name="Lipzen A."/>
            <person name="Waldron R."/>
            <person name="Moloney N.M."/>
            <person name="Sperisen C."/>
            <person name="Kredics L."/>
            <person name="Vagvoelgyi C."/>
            <person name="Patrignani A."/>
            <person name="Fitzpatrick D."/>
            <person name="Nagy I."/>
            <person name="Doyle S."/>
            <person name="Anderson J.B."/>
            <person name="Grigoriev I.V."/>
            <person name="Gueldener U."/>
            <person name="Muensterkoetter M."/>
            <person name="Nagy L.G."/>
        </authorList>
    </citation>
    <scope>NUCLEOTIDE SEQUENCE [LARGE SCALE GENOMIC DNA]</scope>
    <source>
        <strain evidence="4">C18/9</strain>
    </source>
</reference>
<sequence>MTSLPSLLSLPTYKTTSSSRLQALYSNNISWQKNSDPAGFHASIEWWRRTFEDFVASGIQTNIPSRLVLNSSARISENLRVEGVGKPAGLSTVITELIEPSNSKTPPALIPVSAFLSLPQSIYASHSLLYALPSLVASYLIAKPFWWALGQIGVDGLFASNAGDLKWHGEYVVLSLLERAAEKVLAEQKAKAGGPSDGIYSVEGFRRDFAACINEAHVMSERDAKVLIKFLERDKNIITVDKEVIKFIDKDATPETWRITAVDRGVLELKSAVTNLHNQIEALQKKIDLSTQKAAEALRQKRQTIALSYIRSRKQLQDVLSKRLGALDTLESTLIRVEAAAANVQILESYAQSTSTLRTILSHPLLQRESIEQTMEAMAEANADAKEIDDAVRIGGDIAIGAKAIYDEDELQAELNRLIQESKEEEDIKALEEKQRSRKDETPGKNVDNAIAEETEKMAILQI</sequence>
<dbReference type="AlphaFoldDB" id="A0A284QVJ2"/>
<dbReference type="InterPro" id="IPR005024">
    <property type="entry name" value="Snf7_fam"/>
</dbReference>
<dbReference type="OrthoDB" id="10250120at2759"/>
<evidence type="ECO:0008006" key="5">
    <source>
        <dbReference type="Google" id="ProtNLM"/>
    </source>
</evidence>
<dbReference type="GO" id="GO:0006900">
    <property type="term" value="P:vesicle budding from membrane"/>
    <property type="evidence" value="ECO:0007669"/>
    <property type="project" value="TreeGrafter"/>
</dbReference>
<proteinExistence type="predicted"/>
<dbReference type="GO" id="GO:0000815">
    <property type="term" value="C:ESCRT III complex"/>
    <property type="evidence" value="ECO:0007669"/>
    <property type="project" value="TreeGrafter"/>
</dbReference>
<dbReference type="Pfam" id="PF03357">
    <property type="entry name" value="Snf7"/>
    <property type="match status" value="1"/>
</dbReference>
<dbReference type="STRING" id="47428.A0A284QVJ2"/>
<protein>
    <recommendedName>
        <fullName evidence="5">Snf7-domain-containing protein</fullName>
    </recommendedName>
</protein>
<dbReference type="GO" id="GO:0009898">
    <property type="term" value="C:cytoplasmic side of plasma membrane"/>
    <property type="evidence" value="ECO:0007669"/>
    <property type="project" value="TreeGrafter"/>
</dbReference>
<keyword evidence="1" id="KW-0175">Coiled coil</keyword>
<feature type="coiled-coil region" evidence="1">
    <location>
        <begin position="266"/>
        <end position="300"/>
    </location>
</feature>
<organism evidence="3 4">
    <name type="scientific">Armillaria ostoyae</name>
    <name type="common">Armillaria root rot fungus</name>
    <dbReference type="NCBI Taxonomy" id="47428"/>
    <lineage>
        <taxon>Eukaryota</taxon>
        <taxon>Fungi</taxon>
        <taxon>Dikarya</taxon>
        <taxon>Basidiomycota</taxon>
        <taxon>Agaricomycotina</taxon>
        <taxon>Agaricomycetes</taxon>
        <taxon>Agaricomycetidae</taxon>
        <taxon>Agaricales</taxon>
        <taxon>Marasmiineae</taxon>
        <taxon>Physalacriaceae</taxon>
        <taxon>Armillaria</taxon>
    </lineage>
</organism>
<dbReference type="GO" id="GO:0032511">
    <property type="term" value="P:late endosome to vacuole transport via multivesicular body sorting pathway"/>
    <property type="evidence" value="ECO:0007669"/>
    <property type="project" value="TreeGrafter"/>
</dbReference>